<comment type="caution">
    <text evidence="2">The sequence shown here is derived from an EMBL/GenBank/DDBJ whole genome shotgun (WGS) entry which is preliminary data.</text>
</comment>
<dbReference type="EMBL" id="JAWJWE010000001">
    <property type="protein sequence ID" value="KAK6643972.1"/>
    <property type="molecule type" value="Genomic_DNA"/>
</dbReference>
<dbReference type="AlphaFoldDB" id="A0AAN8SFB8"/>
<dbReference type="Proteomes" id="UP001372834">
    <property type="component" value="Unassembled WGS sequence"/>
</dbReference>
<feature type="compositionally biased region" description="Polar residues" evidence="1">
    <location>
        <begin position="32"/>
        <end position="42"/>
    </location>
</feature>
<evidence type="ECO:0000313" key="2">
    <source>
        <dbReference type="EMBL" id="KAK6643972.1"/>
    </source>
</evidence>
<feature type="compositionally biased region" description="Pro residues" evidence="1">
    <location>
        <begin position="16"/>
        <end position="25"/>
    </location>
</feature>
<evidence type="ECO:0000256" key="1">
    <source>
        <dbReference type="SAM" id="MobiDB-lite"/>
    </source>
</evidence>
<feature type="region of interest" description="Disordered" evidence="1">
    <location>
        <begin position="1"/>
        <end position="51"/>
    </location>
</feature>
<gene>
    <name evidence="2" type="ORF">RUM43_000237</name>
</gene>
<protein>
    <submittedName>
        <fullName evidence="2">Uncharacterized protein</fullName>
    </submittedName>
</protein>
<evidence type="ECO:0000313" key="3">
    <source>
        <dbReference type="Proteomes" id="UP001372834"/>
    </source>
</evidence>
<accession>A0AAN8SFB8</accession>
<name>A0AAN8SFB8_POLSC</name>
<reference evidence="2 3" key="1">
    <citation type="submission" date="2023-10" db="EMBL/GenBank/DDBJ databases">
        <title>Genomes of two closely related lineages of the louse Polyplax serrata with different host specificities.</title>
        <authorList>
            <person name="Martinu J."/>
            <person name="Tarabai H."/>
            <person name="Stefka J."/>
            <person name="Hypsa V."/>
        </authorList>
    </citation>
    <scope>NUCLEOTIDE SEQUENCE [LARGE SCALE GENOMIC DNA]</scope>
    <source>
        <strain evidence="2">HR10_N</strain>
    </source>
</reference>
<sequence length="99" mass="10407">MENPGSRTVEVAGPVDDPPAAPSVPAPQDQSTSDSLADSGSGVSRPPPPLSPLTGCYLLIIVGEPHSERHKEIILQKIAKVDEIVEKKKMAKVKTANEG</sequence>
<organism evidence="2 3">
    <name type="scientific">Polyplax serrata</name>
    <name type="common">Common mouse louse</name>
    <dbReference type="NCBI Taxonomy" id="468196"/>
    <lineage>
        <taxon>Eukaryota</taxon>
        <taxon>Metazoa</taxon>
        <taxon>Ecdysozoa</taxon>
        <taxon>Arthropoda</taxon>
        <taxon>Hexapoda</taxon>
        <taxon>Insecta</taxon>
        <taxon>Pterygota</taxon>
        <taxon>Neoptera</taxon>
        <taxon>Paraneoptera</taxon>
        <taxon>Psocodea</taxon>
        <taxon>Troctomorpha</taxon>
        <taxon>Phthiraptera</taxon>
        <taxon>Anoplura</taxon>
        <taxon>Polyplacidae</taxon>
        <taxon>Polyplax</taxon>
    </lineage>
</organism>
<proteinExistence type="predicted"/>